<dbReference type="Gene3D" id="3.30.70.330">
    <property type="match status" value="1"/>
</dbReference>
<dbReference type="SMART" id="SM00360">
    <property type="entry name" value="RRM"/>
    <property type="match status" value="1"/>
</dbReference>
<feature type="domain" description="RRM" evidence="4">
    <location>
        <begin position="40"/>
        <end position="125"/>
    </location>
</feature>
<gene>
    <name evidence="5" type="ORF">N0V93_006221</name>
</gene>
<feature type="region of interest" description="Disordered" evidence="3">
    <location>
        <begin position="108"/>
        <end position="191"/>
    </location>
</feature>
<feature type="compositionally biased region" description="Gly residues" evidence="3">
    <location>
        <begin position="133"/>
        <end position="164"/>
    </location>
</feature>
<dbReference type="GO" id="GO:0003723">
    <property type="term" value="F:RNA binding"/>
    <property type="evidence" value="ECO:0007669"/>
    <property type="project" value="UniProtKB-UniRule"/>
</dbReference>
<comment type="caution">
    <text evidence="5">The sequence shown here is derived from an EMBL/GenBank/DDBJ whole genome shotgun (WGS) entry which is preliminary data.</text>
</comment>
<dbReference type="Proteomes" id="UP001140453">
    <property type="component" value="Unassembled WGS sequence"/>
</dbReference>
<organism evidence="5 6">
    <name type="scientific">Gnomoniopsis smithogilvyi</name>
    <dbReference type="NCBI Taxonomy" id="1191159"/>
    <lineage>
        <taxon>Eukaryota</taxon>
        <taxon>Fungi</taxon>
        <taxon>Dikarya</taxon>
        <taxon>Ascomycota</taxon>
        <taxon>Pezizomycotina</taxon>
        <taxon>Sordariomycetes</taxon>
        <taxon>Sordariomycetidae</taxon>
        <taxon>Diaporthales</taxon>
        <taxon>Gnomoniaceae</taxon>
        <taxon>Gnomoniopsis</taxon>
    </lineage>
</organism>
<dbReference type="PROSITE" id="PS50102">
    <property type="entry name" value="RRM"/>
    <property type="match status" value="1"/>
</dbReference>
<dbReference type="EMBL" id="JAPEVB010000004">
    <property type="protein sequence ID" value="KAJ4388761.1"/>
    <property type="molecule type" value="Genomic_DNA"/>
</dbReference>
<feature type="compositionally biased region" description="Gly residues" evidence="3">
    <location>
        <begin position="171"/>
        <end position="185"/>
    </location>
</feature>
<dbReference type="SUPFAM" id="SSF54928">
    <property type="entry name" value="RNA-binding domain, RBD"/>
    <property type="match status" value="1"/>
</dbReference>
<evidence type="ECO:0000256" key="2">
    <source>
        <dbReference type="PROSITE-ProRule" id="PRU00176"/>
    </source>
</evidence>
<dbReference type="Pfam" id="PF00076">
    <property type="entry name" value="RRM_1"/>
    <property type="match status" value="1"/>
</dbReference>
<dbReference type="InterPro" id="IPR012677">
    <property type="entry name" value="Nucleotide-bd_a/b_plait_sf"/>
</dbReference>
<evidence type="ECO:0000256" key="1">
    <source>
        <dbReference type="ARBA" id="ARBA00022884"/>
    </source>
</evidence>
<evidence type="ECO:0000313" key="6">
    <source>
        <dbReference type="Proteomes" id="UP001140453"/>
    </source>
</evidence>
<feature type="compositionally biased region" description="Basic and acidic residues" evidence="3">
    <location>
        <begin position="109"/>
        <end position="119"/>
    </location>
</feature>
<dbReference type="AlphaFoldDB" id="A0A9W9CVD9"/>
<dbReference type="PANTHER" id="PTHR48024:SF56">
    <property type="entry name" value="HETEROGENEOUS NUCLEAR RIBONUCLEOPROTEIN A0"/>
    <property type="match status" value="1"/>
</dbReference>
<evidence type="ECO:0000259" key="4">
    <source>
        <dbReference type="PROSITE" id="PS50102"/>
    </source>
</evidence>
<keyword evidence="1 2" id="KW-0694">RNA-binding</keyword>
<dbReference type="PANTHER" id="PTHR48024">
    <property type="entry name" value="GEO13361P1-RELATED"/>
    <property type="match status" value="1"/>
</dbReference>
<name>A0A9W9CVD9_9PEZI</name>
<dbReference type="InterPro" id="IPR050886">
    <property type="entry name" value="RNA-binding_reg"/>
</dbReference>
<dbReference type="InterPro" id="IPR035979">
    <property type="entry name" value="RBD_domain_sf"/>
</dbReference>
<proteinExistence type="predicted"/>
<dbReference type="OrthoDB" id="439808at2759"/>
<keyword evidence="6" id="KW-1185">Reference proteome</keyword>
<evidence type="ECO:0000256" key="3">
    <source>
        <dbReference type="SAM" id="MobiDB-lite"/>
    </source>
</evidence>
<accession>A0A9W9CVD9</accession>
<evidence type="ECO:0000313" key="5">
    <source>
        <dbReference type="EMBL" id="KAJ4388761.1"/>
    </source>
</evidence>
<protein>
    <recommendedName>
        <fullName evidence="4">RRM domain-containing protein</fullName>
    </recommendedName>
</protein>
<reference evidence="5" key="1">
    <citation type="submission" date="2022-10" db="EMBL/GenBank/DDBJ databases">
        <title>Tapping the CABI collections for fungal endophytes: first genome assemblies for Collariella, Neodidymelliopsis, Ascochyta clinopodiicola, Didymella pomorum, Didymosphaeria variabile, Neocosmospora piperis and Neocucurbitaria cava.</title>
        <authorList>
            <person name="Hill R."/>
        </authorList>
    </citation>
    <scope>NUCLEOTIDE SEQUENCE</scope>
    <source>
        <strain evidence="5">IMI 355082</strain>
    </source>
</reference>
<sequence>MFSRTLAASARSMANMTTPFASSSPAMSRYFSASASVAASKIFIGGLSWNVGENELRSHFEKFGSISDVHIPTKPDGTSRGFAFVEFSDDQSNDQSSESVMNEAIAQTHETEIDGRKVTVNEATPRQPREGGYSRGGFGRGGGGGYGRGGRGGRGGSRGGYGGGGRDRDSYGGGGRDSYGGGGRDNYGSNF</sequence>
<dbReference type="InterPro" id="IPR000504">
    <property type="entry name" value="RRM_dom"/>
</dbReference>